<feature type="domain" description="RNA polymerase sigma-70 region 2" evidence="7">
    <location>
        <begin position="26"/>
        <end position="91"/>
    </location>
</feature>
<evidence type="ECO:0000256" key="3">
    <source>
        <dbReference type="ARBA" id="ARBA00023082"/>
    </source>
</evidence>
<dbReference type="SUPFAM" id="SSF88659">
    <property type="entry name" value="Sigma3 and sigma4 domains of RNA polymerase sigma factors"/>
    <property type="match status" value="1"/>
</dbReference>
<protein>
    <submittedName>
        <fullName evidence="9">Sigma-70 family RNA polymerase sigma factor</fullName>
    </submittedName>
</protein>
<dbReference type="PANTHER" id="PTHR43133:SF8">
    <property type="entry name" value="RNA POLYMERASE SIGMA FACTOR HI_1459-RELATED"/>
    <property type="match status" value="1"/>
</dbReference>
<dbReference type="InterPro" id="IPR007627">
    <property type="entry name" value="RNA_pol_sigma70_r2"/>
</dbReference>
<dbReference type="SUPFAM" id="SSF88946">
    <property type="entry name" value="Sigma2 domain of RNA polymerase sigma factors"/>
    <property type="match status" value="1"/>
</dbReference>
<keyword evidence="2" id="KW-0805">Transcription regulation</keyword>
<evidence type="ECO:0000256" key="2">
    <source>
        <dbReference type="ARBA" id="ARBA00023015"/>
    </source>
</evidence>
<gene>
    <name evidence="9" type="ORF">WKV53_07545</name>
</gene>
<dbReference type="InterPro" id="IPR014284">
    <property type="entry name" value="RNA_pol_sigma-70_dom"/>
</dbReference>
<dbReference type="EMBL" id="JBBUKT010000002">
    <property type="protein sequence ID" value="MEK7950343.1"/>
    <property type="molecule type" value="Genomic_DNA"/>
</dbReference>
<organism evidence="9 10">
    <name type="scientific">Luteolibacter soli</name>
    <dbReference type="NCBI Taxonomy" id="3135280"/>
    <lineage>
        <taxon>Bacteria</taxon>
        <taxon>Pseudomonadati</taxon>
        <taxon>Verrucomicrobiota</taxon>
        <taxon>Verrucomicrobiia</taxon>
        <taxon>Verrucomicrobiales</taxon>
        <taxon>Verrucomicrobiaceae</taxon>
        <taxon>Luteolibacter</taxon>
    </lineage>
</organism>
<feature type="coiled-coil region" evidence="6">
    <location>
        <begin position="145"/>
        <end position="172"/>
    </location>
</feature>
<evidence type="ECO:0000313" key="10">
    <source>
        <dbReference type="Proteomes" id="UP001371305"/>
    </source>
</evidence>
<evidence type="ECO:0000256" key="1">
    <source>
        <dbReference type="ARBA" id="ARBA00010641"/>
    </source>
</evidence>
<evidence type="ECO:0000313" key="9">
    <source>
        <dbReference type="EMBL" id="MEK7950343.1"/>
    </source>
</evidence>
<evidence type="ECO:0000256" key="5">
    <source>
        <dbReference type="ARBA" id="ARBA00023163"/>
    </source>
</evidence>
<name>A0ABU9AS21_9BACT</name>
<evidence type="ECO:0000256" key="6">
    <source>
        <dbReference type="SAM" id="Coils"/>
    </source>
</evidence>
<sequence length="176" mass="20622">MEDDLPKLTRGLVRCEDAAWRDFHARFYPRLKAQVVARGIPECESAEVVQRVYLRVLRHAKVFLAHEDFDAWLSCLTRCEVIDSSRRDRRRSWLGERYQQWQELRRPAVDGEGSDLEAALAQLEETDRSMLVRHYVEGWSQEDLAREQATTVKAVESKLARLRKRLRGLLENPDVC</sequence>
<dbReference type="InterPro" id="IPR013249">
    <property type="entry name" value="RNA_pol_sigma70_r4_t2"/>
</dbReference>
<evidence type="ECO:0000259" key="8">
    <source>
        <dbReference type="Pfam" id="PF08281"/>
    </source>
</evidence>
<dbReference type="InterPro" id="IPR013325">
    <property type="entry name" value="RNA_pol_sigma_r2"/>
</dbReference>
<comment type="similarity">
    <text evidence="1">Belongs to the sigma-70 factor family. ECF subfamily.</text>
</comment>
<dbReference type="Gene3D" id="1.10.10.10">
    <property type="entry name" value="Winged helix-like DNA-binding domain superfamily/Winged helix DNA-binding domain"/>
    <property type="match status" value="1"/>
</dbReference>
<dbReference type="InterPro" id="IPR039425">
    <property type="entry name" value="RNA_pol_sigma-70-like"/>
</dbReference>
<keyword evidence="5" id="KW-0804">Transcription</keyword>
<comment type="caution">
    <text evidence="9">The sequence shown here is derived from an EMBL/GenBank/DDBJ whole genome shotgun (WGS) entry which is preliminary data.</text>
</comment>
<evidence type="ECO:0000259" key="7">
    <source>
        <dbReference type="Pfam" id="PF04542"/>
    </source>
</evidence>
<proteinExistence type="inferred from homology"/>
<dbReference type="PANTHER" id="PTHR43133">
    <property type="entry name" value="RNA POLYMERASE ECF-TYPE SIGMA FACTO"/>
    <property type="match status" value="1"/>
</dbReference>
<dbReference type="Pfam" id="PF08281">
    <property type="entry name" value="Sigma70_r4_2"/>
    <property type="match status" value="1"/>
</dbReference>
<accession>A0ABU9AS21</accession>
<dbReference type="Gene3D" id="1.10.1740.10">
    <property type="match status" value="1"/>
</dbReference>
<dbReference type="RefSeq" id="WP_341403838.1">
    <property type="nucleotide sequence ID" value="NZ_JBBUKT010000002.1"/>
</dbReference>
<dbReference type="Proteomes" id="UP001371305">
    <property type="component" value="Unassembled WGS sequence"/>
</dbReference>
<reference evidence="9 10" key="1">
    <citation type="submission" date="2024-04" db="EMBL/GenBank/DDBJ databases">
        <title>Luteolibacter sp. isolated from soil.</title>
        <authorList>
            <person name="An J."/>
        </authorList>
    </citation>
    <scope>NUCLEOTIDE SEQUENCE [LARGE SCALE GENOMIC DNA]</scope>
    <source>
        <strain evidence="9 10">Y139</strain>
    </source>
</reference>
<keyword evidence="6" id="KW-0175">Coiled coil</keyword>
<evidence type="ECO:0000256" key="4">
    <source>
        <dbReference type="ARBA" id="ARBA00023125"/>
    </source>
</evidence>
<keyword evidence="3" id="KW-0731">Sigma factor</keyword>
<dbReference type="Pfam" id="PF04542">
    <property type="entry name" value="Sigma70_r2"/>
    <property type="match status" value="1"/>
</dbReference>
<dbReference type="NCBIfam" id="TIGR02937">
    <property type="entry name" value="sigma70-ECF"/>
    <property type="match status" value="1"/>
</dbReference>
<keyword evidence="4" id="KW-0238">DNA-binding</keyword>
<dbReference type="InterPro" id="IPR013324">
    <property type="entry name" value="RNA_pol_sigma_r3/r4-like"/>
</dbReference>
<dbReference type="InterPro" id="IPR036388">
    <property type="entry name" value="WH-like_DNA-bd_sf"/>
</dbReference>
<keyword evidence="10" id="KW-1185">Reference proteome</keyword>
<feature type="domain" description="RNA polymerase sigma factor 70 region 4 type 2" evidence="8">
    <location>
        <begin position="116"/>
        <end position="166"/>
    </location>
</feature>